<dbReference type="InterPro" id="IPR036388">
    <property type="entry name" value="WH-like_DNA-bd_sf"/>
</dbReference>
<evidence type="ECO:0000256" key="2">
    <source>
        <dbReference type="ARBA" id="ARBA00023015"/>
    </source>
</evidence>
<evidence type="ECO:0000313" key="8">
    <source>
        <dbReference type="Proteomes" id="UP000623842"/>
    </source>
</evidence>
<reference evidence="7" key="1">
    <citation type="journal article" date="2014" name="Int. J. Syst. Evol. Microbiol.">
        <title>Complete genome sequence of Corynebacterium casei LMG S-19264T (=DSM 44701T), isolated from a smear-ripened cheese.</title>
        <authorList>
            <consortium name="US DOE Joint Genome Institute (JGI-PGF)"/>
            <person name="Walter F."/>
            <person name="Albersmeier A."/>
            <person name="Kalinowski J."/>
            <person name="Ruckert C."/>
        </authorList>
    </citation>
    <scope>NUCLEOTIDE SEQUENCE</scope>
    <source>
        <strain evidence="7">KCTC 42731</strain>
    </source>
</reference>
<dbReference type="Pfam" id="PF08281">
    <property type="entry name" value="Sigma70_r4_2"/>
    <property type="match status" value="1"/>
</dbReference>
<organism evidence="7 8">
    <name type="scientific">Thalassotalea marina</name>
    <dbReference type="NCBI Taxonomy" id="1673741"/>
    <lineage>
        <taxon>Bacteria</taxon>
        <taxon>Pseudomonadati</taxon>
        <taxon>Pseudomonadota</taxon>
        <taxon>Gammaproteobacteria</taxon>
        <taxon>Alteromonadales</taxon>
        <taxon>Colwelliaceae</taxon>
        <taxon>Thalassotalea</taxon>
    </lineage>
</organism>
<comment type="caution">
    <text evidence="7">The sequence shown here is derived from an EMBL/GenBank/DDBJ whole genome shotgun (WGS) entry which is preliminary data.</text>
</comment>
<feature type="domain" description="RNA polymerase sigma factor 70 region 4 type 2" evidence="6">
    <location>
        <begin position="136"/>
        <end position="187"/>
    </location>
</feature>
<dbReference type="PANTHER" id="PTHR43133">
    <property type="entry name" value="RNA POLYMERASE ECF-TYPE SIGMA FACTO"/>
    <property type="match status" value="1"/>
</dbReference>
<dbReference type="NCBIfam" id="TIGR02937">
    <property type="entry name" value="sigma70-ECF"/>
    <property type="match status" value="1"/>
</dbReference>
<evidence type="ECO:0000256" key="1">
    <source>
        <dbReference type="ARBA" id="ARBA00010641"/>
    </source>
</evidence>
<reference evidence="7" key="2">
    <citation type="submission" date="2020-09" db="EMBL/GenBank/DDBJ databases">
        <authorList>
            <person name="Sun Q."/>
            <person name="Kim S."/>
        </authorList>
    </citation>
    <scope>NUCLEOTIDE SEQUENCE</scope>
    <source>
        <strain evidence="7">KCTC 42731</strain>
    </source>
</reference>
<dbReference type="Pfam" id="PF04542">
    <property type="entry name" value="Sigma70_r2"/>
    <property type="match status" value="1"/>
</dbReference>
<dbReference type="InterPro" id="IPR014284">
    <property type="entry name" value="RNA_pol_sigma-70_dom"/>
</dbReference>
<dbReference type="EMBL" id="BNCK01000004">
    <property type="protein sequence ID" value="GHF92649.1"/>
    <property type="molecule type" value="Genomic_DNA"/>
</dbReference>
<comment type="similarity">
    <text evidence="1">Belongs to the sigma-70 factor family. ECF subfamily.</text>
</comment>
<evidence type="ECO:0000256" key="4">
    <source>
        <dbReference type="ARBA" id="ARBA00023163"/>
    </source>
</evidence>
<gene>
    <name evidence="7" type="primary">sigE</name>
    <name evidence="7" type="ORF">GCM10017161_21030</name>
</gene>
<dbReference type="InterPro" id="IPR013325">
    <property type="entry name" value="RNA_pol_sigma_r2"/>
</dbReference>
<keyword evidence="3" id="KW-0731">Sigma factor</keyword>
<dbReference type="InterPro" id="IPR013249">
    <property type="entry name" value="RNA_pol_sigma70_r4_t2"/>
</dbReference>
<feature type="domain" description="RNA polymerase sigma-70 region 2" evidence="5">
    <location>
        <begin position="39"/>
        <end position="105"/>
    </location>
</feature>
<keyword evidence="4" id="KW-0804">Transcription</keyword>
<dbReference type="InterPro" id="IPR007627">
    <property type="entry name" value="RNA_pol_sigma70_r2"/>
</dbReference>
<dbReference type="InterPro" id="IPR039425">
    <property type="entry name" value="RNA_pol_sigma-70-like"/>
</dbReference>
<dbReference type="SUPFAM" id="SSF88946">
    <property type="entry name" value="Sigma2 domain of RNA polymerase sigma factors"/>
    <property type="match status" value="1"/>
</dbReference>
<proteinExistence type="inferred from homology"/>
<accession>A0A919EKN0</accession>
<dbReference type="PANTHER" id="PTHR43133:SF63">
    <property type="entry name" value="RNA POLYMERASE SIGMA FACTOR FECI-RELATED"/>
    <property type="match status" value="1"/>
</dbReference>
<dbReference type="InterPro" id="IPR013324">
    <property type="entry name" value="RNA_pol_sigma_r3/r4-like"/>
</dbReference>
<evidence type="ECO:0000259" key="6">
    <source>
        <dbReference type="Pfam" id="PF08281"/>
    </source>
</evidence>
<dbReference type="GO" id="GO:0003677">
    <property type="term" value="F:DNA binding"/>
    <property type="evidence" value="ECO:0007669"/>
    <property type="project" value="InterPro"/>
</dbReference>
<protein>
    <submittedName>
        <fullName evidence="7">RNA polymerase sigma factor</fullName>
    </submittedName>
</protein>
<evidence type="ECO:0000313" key="7">
    <source>
        <dbReference type="EMBL" id="GHF92649.1"/>
    </source>
</evidence>
<keyword evidence="2" id="KW-0805">Transcription regulation</keyword>
<dbReference type="AlphaFoldDB" id="A0A919EKN0"/>
<dbReference type="SUPFAM" id="SSF88659">
    <property type="entry name" value="Sigma3 and sigma4 domains of RNA polymerase sigma factors"/>
    <property type="match status" value="1"/>
</dbReference>
<dbReference type="GO" id="GO:0006352">
    <property type="term" value="P:DNA-templated transcription initiation"/>
    <property type="evidence" value="ECO:0007669"/>
    <property type="project" value="InterPro"/>
</dbReference>
<evidence type="ECO:0000256" key="3">
    <source>
        <dbReference type="ARBA" id="ARBA00023082"/>
    </source>
</evidence>
<dbReference type="Gene3D" id="1.10.10.10">
    <property type="entry name" value="Winged helix-like DNA-binding domain superfamily/Winged helix DNA-binding domain"/>
    <property type="match status" value="1"/>
</dbReference>
<name>A0A919EKN0_9GAMM</name>
<dbReference type="GO" id="GO:0016987">
    <property type="term" value="F:sigma factor activity"/>
    <property type="evidence" value="ECO:0007669"/>
    <property type="project" value="UniProtKB-KW"/>
</dbReference>
<keyword evidence="8" id="KW-1185">Reference proteome</keyword>
<evidence type="ECO:0000259" key="5">
    <source>
        <dbReference type="Pfam" id="PF04542"/>
    </source>
</evidence>
<sequence length="193" mass="22677">MYLEESVFCKKVVELMSNTLEKIEQSDFDKQYKARIKTLYKEHYQKLLRHIMNKGLTSREAEDIAQEAFVKLLGLDQPSIESYIQAYLYKIATNLSIDKLRRQARSPISYANEQYSDLTDTRTPEKINQSRQQVEDIERRLMKLPLKCRQAFVLYKFKGMGYGDIAQLMCITESMVRKYVLQAVRACYQGMAK</sequence>
<dbReference type="Gene3D" id="1.10.1740.10">
    <property type="match status" value="1"/>
</dbReference>
<dbReference type="Proteomes" id="UP000623842">
    <property type="component" value="Unassembled WGS sequence"/>
</dbReference>